<dbReference type="Proteomes" id="UP001261125">
    <property type="component" value="Unassembled WGS sequence"/>
</dbReference>
<comment type="caution">
    <text evidence="3">The sequence shown here is derived from an EMBL/GenBank/DDBJ whole genome shotgun (WGS) entry which is preliminary data.</text>
</comment>
<feature type="compositionally biased region" description="Low complexity" evidence="1">
    <location>
        <begin position="35"/>
        <end position="57"/>
    </location>
</feature>
<feature type="region of interest" description="Disordered" evidence="1">
    <location>
        <begin position="29"/>
        <end position="62"/>
    </location>
</feature>
<organism evidence="3 4">
    <name type="scientific">Microbacterium phycohabitans</name>
    <dbReference type="NCBI Taxonomy" id="3075993"/>
    <lineage>
        <taxon>Bacteria</taxon>
        <taxon>Bacillati</taxon>
        <taxon>Actinomycetota</taxon>
        <taxon>Actinomycetes</taxon>
        <taxon>Micrococcales</taxon>
        <taxon>Microbacteriaceae</taxon>
        <taxon>Microbacterium</taxon>
    </lineage>
</organism>
<evidence type="ECO:0000313" key="4">
    <source>
        <dbReference type="Proteomes" id="UP001261125"/>
    </source>
</evidence>
<evidence type="ECO:0000256" key="2">
    <source>
        <dbReference type="SAM" id="SignalP"/>
    </source>
</evidence>
<dbReference type="RefSeq" id="WP_316004115.1">
    <property type="nucleotide sequence ID" value="NZ_JAWDIT010000002.1"/>
</dbReference>
<keyword evidence="4" id="KW-1185">Reference proteome</keyword>
<evidence type="ECO:0000256" key="1">
    <source>
        <dbReference type="SAM" id="MobiDB-lite"/>
    </source>
</evidence>
<feature type="signal peptide" evidence="2">
    <location>
        <begin position="1"/>
        <end position="21"/>
    </location>
</feature>
<evidence type="ECO:0008006" key="5">
    <source>
        <dbReference type="Google" id="ProtNLM"/>
    </source>
</evidence>
<sequence>MRSPRPLLLATLLGAGLVLSACTGPTASETGPVDAASAAPASPTAVPTPTATASASPEPGPVERFESWWTAVRAADTVAACGALAEPLQQRMIQEYNDTVGAGITDCATLIAQTSALYAATGMSADVDVQVVSETASDAVLDVTYAGGDCGTVHLDRSSGSWMLTELSMECAG</sequence>
<dbReference type="EMBL" id="JAWDIT010000002">
    <property type="protein sequence ID" value="MDU0345589.1"/>
    <property type="molecule type" value="Genomic_DNA"/>
</dbReference>
<evidence type="ECO:0000313" key="3">
    <source>
        <dbReference type="EMBL" id="MDU0345589.1"/>
    </source>
</evidence>
<proteinExistence type="predicted"/>
<gene>
    <name evidence="3" type="ORF">RWH44_07710</name>
</gene>
<reference evidence="3 4" key="1">
    <citation type="submission" date="2023-09" db="EMBL/GenBank/DDBJ databases">
        <title>Microbacterium fusihabitans sp. nov., Microbacterium phycihabitans sp. nov., and Microbacterium cervinum sp. nov., isolated from dried seaweeds of beach.</title>
        <authorList>
            <person name="Lee S.D."/>
        </authorList>
    </citation>
    <scope>NUCLEOTIDE SEQUENCE [LARGE SCALE GENOMIC DNA]</scope>
    <source>
        <strain evidence="3 4">KSW2-29</strain>
    </source>
</reference>
<name>A0ABU3SLI0_9MICO</name>
<feature type="chain" id="PRO_5046200732" description="DUF4878 domain-containing protein" evidence="2">
    <location>
        <begin position="22"/>
        <end position="173"/>
    </location>
</feature>
<keyword evidence="2" id="KW-0732">Signal</keyword>
<dbReference type="PROSITE" id="PS51257">
    <property type="entry name" value="PROKAR_LIPOPROTEIN"/>
    <property type="match status" value="1"/>
</dbReference>
<protein>
    <recommendedName>
        <fullName evidence="5">DUF4878 domain-containing protein</fullName>
    </recommendedName>
</protein>
<accession>A0ABU3SLI0</accession>